<dbReference type="RefSeq" id="WP_108401624.1">
    <property type="nucleotide sequence ID" value="NZ_NESP01000001.1"/>
</dbReference>
<evidence type="ECO:0000313" key="1">
    <source>
        <dbReference type="EMBL" id="PUE58563.1"/>
    </source>
</evidence>
<comment type="caution">
    <text evidence="1">The sequence shown here is derived from an EMBL/GenBank/DDBJ whole genome shotgun (WGS) entry which is preliminary data.</text>
</comment>
<accession>A0A315EKY3</accession>
<name>A0A315EKY3_9BURK</name>
<organism evidence="1 2">
    <name type="scientific">Limnohabitans curvus</name>
    <dbReference type="NCBI Taxonomy" id="323423"/>
    <lineage>
        <taxon>Bacteria</taxon>
        <taxon>Pseudomonadati</taxon>
        <taxon>Pseudomonadota</taxon>
        <taxon>Betaproteobacteria</taxon>
        <taxon>Burkholderiales</taxon>
        <taxon>Comamonadaceae</taxon>
        <taxon>Limnohabitans</taxon>
    </lineage>
</organism>
<sequence>MKLHLTTKNTPFALDVTLDGSVLSFRIRNVMQREFVGDPTQDHDSGGKFFDESLITEWRGDWGIFDEGAYQRSLDLEKLKSHAEFGDHASFMLYAPKGWASEGARESLFDHTPNLYVATLASKMDAQAYHATVVQAHPIGHILVPFKTSEFTDWLLGFNVFDPALVKTEGDLDTEPCVTLALARMESLPVVRFTPSVESGEGLIVNFRLEESDGQPITHHEAEIYLDSTAGFLRDRRVMTVEGAGSTVFKTDGLSSGAEVKIKVGFKYFSGTDDLVVSVP</sequence>
<dbReference type="Proteomes" id="UP000251341">
    <property type="component" value="Unassembled WGS sequence"/>
</dbReference>
<dbReference type="EMBL" id="NESP01000001">
    <property type="protein sequence ID" value="PUE58563.1"/>
    <property type="molecule type" value="Genomic_DNA"/>
</dbReference>
<gene>
    <name evidence="1" type="ORF">B9Z44_02490</name>
</gene>
<proteinExistence type="predicted"/>
<keyword evidence="2" id="KW-1185">Reference proteome</keyword>
<reference evidence="1 2" key="1">
    <citation type="submission" date="2017-04" db="EMBL/GenBank/DDBJ databases">
        <title>Unexpected and diverse lifestyles within the genus Limnohabitans.</title>
        <authorList>
            <person name="Kasalicky V."/>
            <person name="Mehrshad M."/>
            <person name="Andrei S.-A."/>
            <person name="Salcher M."/>
            <person name="Kratochvilova H."/>
            <person name="Simek K."/>
            <person name="Ghai R."/>
        </authorList>
    </citation>
    <scope>NUCLEOTIDE SEQUENCE [LARGE SCALE GENOMIC DNA]</scope>
    <source>
        <strain evidence="1 2">MWH-C5</strain>
    </source>
</reference>
<evidence type="ECO:0000313" key="2">
    <source>
        <dbReference type="Proteomes" id="UP000251341"/>
    </source>
</evidence>
<protein>
    <submittedName>
        <fullName evidence="1">Uncharacterized protein</fullName>
    </submittedName>
</protein>
<dbReference type="AlphaFoldDB" id="A0A315EKY3"/>